<evidence type="ECO:0000256" key="1">
    <source>
        <dbReference type="SAM" id="MobiDB-lite"/>
    </source>
</evidence>
<dbReference type="EMBL" id="OU895877">
    <property type="protein sequence ID" value="CAG9799653.1"/>
    <property type="molecule type" value="Genomic_DNA"/>
</dbReference>
<evidence type="ECO:0000313" key="2">
    <source>
        <dbReference type="EMBL" id="CAG9799653.1"/>
    </source>
</evidence>
<gene>
    <name evidence="2" type="ORF">CHIRRI_LOCUS2616</name>
</gene>
<evidence type="ECO:0000313" key="3">
    <source>
        <dbReference type="Proteomes" id="UP001153620"/>
    </source>
</evidence>
<sequence>MDDLSSDDILQIYATDQDLSFSDNTKSKTVSSDNVVLKIFTKGANPLPSATELADFLITEKQLDVCGLSFKPKSVLFEISNNSQLNVWLVKLFEERHYNMKLSPESQLDIFRILKGKTNLIIKNLLVFLVVLPGSSMINFPCQDNFHPFGLCNKNITNVCASSLRDDPSKTIFKFLKHRDDVNRLDIKLVYGVRLEVSDDDTHNLRFLLKRSDITNRLLCTLKDLYGPVSFLGSTFHIIPTMLKSRIDYHIDSGREYSNFWDYIATNDILQSEVNEMSIIEKSSKIASRPTNDSCPRSTSNIKPAINKSRIGSSNRIAISSCTVTSSRTATSSRKSKTPSIFDRLLPREISHTEETNLSMGFRPILDHNNRKSIRPKIKSVVNKIKKSY</sequence>
<reference evidence="2" key="2">
    <citation type="submission" date="2022-10" db="EMBL/GenBank/DDBJ databases">
        <authorList>
            <consortium name="ENA_rothamsted_submissions"/>
            <consortium name="culmorum"/>
            <person name="King R."/>
        </authorList>
    </citation>
    <scope>NUCLEOTIDE SEQUENCE</scope>
</reference>
<dbReference type="AlphaFoldDB" id="A0A9N9WNJ1"/>
<feature type="compositionally biased region" description="Polar residues" evidence="1">
    <location>
        <begin position="285"/>
        <end position="302"/>
    </location>
</feature>
<organism evidence="2 3">
    <name type="scientific">Chironomus riparius</name>
    <dbReference type="NCBI Taxonomy" id="315576"/>
    <lineage>
        <taxon>Eukaryota</taxon>
        <taxon>Metazoa</taxon>
        <taxon>Ecdysozoa</taxon>
        <taxon>Arthropoda</taxon>
        <taxon>Hexapoda</taxon>
        <taxon>Insecta</taxon>
        <taxon>Pterygota</taxon>
        <taxon>Neoptera</taxon>
        <taxon>Endopterygota</taxon>
        <taxon>Diptera</taxon>
        <taxon>Nematocera</taxon>
        <taxon>Chironomoidea</taxon>
        <taxon>Chironomidae</taxon>
        <taxon>Chironominae</taxon>
        <taxon>Chironomus</taxon>
    </lineage>
</organism>
<name>A0A9N9WNJ1_9DIPT</name>
<reference evidence="2" key="1">
    <citation type="submission" date="2022-01" db="EMBL/GenBank/DDBJ databases">
        <authorList>
            <person name="King R."/>
        </authorList>
    </citation>
    <scope>NUCLEOTIDE SEQUENCE</scope>
</reference>
<accession>A0A9N9WNJ1</accession>
<protein>
    <submittedName>
        <fullName evidence="2">Uncharacterized protein</fullName>
    </submittedName>
</protein>
<dbReference type="Proteomes" id="UP001153620">
    <property type="component" value="Chromosome 1"/>
</dbReference>
<feature type="region of interest" description="Disordered" evidence="1">
    <location>
        <begin position="285"/>
        <end position="305"/>
    </location>
</feature>
<proteinExistence type="predicted"/>
<keyword evidence="3" id="KW-1185">Reference proteome</keyword>